<name>A0A7S1A154_NOCSC</name>
<evidence type="ECO:0000256" key="1">
    <source>
        <dbReference type="SAM" id="Coils"/>
    </source>
</evidence>
<feature type="coiled-coil region" evidence="1">
    <location>
        <begin position="426"/>
        <end position="628"/>
    </location>
</feature>
<feature type="coiled-coil region" evidence="1">
    <location>
        <begin position="48"/>
        <end position="75"/>
    </location>
</feature>
<dbReference type="EMBL" id="HBFQ01019482">
    <property type="protein sequence ID" value="CAD8839315.1"/>
    <property type="molecule type" value="Transcribed_RNA"/>
</dbReference>
<evidence type="ECO:0000256" key="2">
    <source>
        <dbReference type="SAM" id="SignalP"/>
    </source>
</evidence>
<reference evidence="3" key="1">
    <citation type="submission" date="2021-01" db="EMBL/GenBank/DDBJ databases">
        <authorList>
            <person name="Corre E."/>
            <person name="Pelletier E."/>
            <person name="Niang G."/>
            <person name="Scheremetjew M."/>
            <person name="Finn R."/>
            <person name="Kale V."/>
            <person name="Holt S."/>
            <person name="Cochrane G."/>
            <person name="Meng A."/>
            <person name="Brown T."/>
            <person name="Cohen L."/>
        </authorList>
    </citation>
    <scope>NUCLEOTIDE SEQUENCE</scope>
</reference>
<organism evidence="3">
    <name type="scientific">Noctiluca scintillans</name>
    <name type="common">Sea sparkle</name>
    <name type="synonym">Red tide dinoflagellate</name>
    <dbReference type="NCBI Taxonomy" id="2966"/>
    <lineage>
        <taxon>Eukaryota</taxon>
        <taxon>Sar</taxon>
        <taxon>Alveolata</taxon>
        <taxon>Dinophyceae</taxon>
        <taxon>Noctilucales</taxon>
        <taxon>Noctilucaceae</taxon>
        <taxon>Noctiluca</taxon>
    </lineage>
</organism>
<proteinExistence type="predicted"/>
<feature type="chain" id="PRO_5031572232" evidence="2">
    <location>
        <begin position="21"/>
        <end position="729"/>
    </location>
</feature>
<gene>
    <name evidence="3" type="ORF">NSCI0253_LOCUS13663</name>
</gene>
<dbReference type="AlphaFoldDB" id="A0A7S1A154"/>
<accession>A0A7S1A154</accession>
<keyword evidence="1" id="KW-0175">Coiled coil</keyword>
<evidence type="ECO:0000313" key="3">
    <source>
        <dbReference type="EMBL" id="CAD8839315.1"/>
    </source>
</evidence>
<feature type="coiled-coil region" evidence="1">
    <location>
        <begin position="196"/>
        <end position="238"/>
    </location>
</feature>
<feature type="signal peptide" evidence="2">
    <location>
        <begin position="1"/>
        <end position="20"/>
    </location>
</feature>
<keyword evidence="2" id="KW-0732">Signal</keyword>
<feature type="coiled-coil region" evidence="1">
    <location>
        <begin position="294"/>
        <end position="387"/>
    </location>
</feature>
<protein>
    <submittedName>
        <fullName evidence="3">Uncharacterized protein</fullName>
    </submittedName>
</protein>
<sequence length="729" mass="83401">MCSVKLQICFVFFVCFSGEAARYVSGGNKADPTKSVYDHSAGKLDEHISALDAEVSAQQEKLDKLVAKKKHFEEEMSAKAEYNRKKDEQGRVAEASALKNITDSQKGRLEVEREIASFAKELAKQDAVRQQKIDALNDIMEVLTVRVDGQERPVVAKESEAAALQTMVDAVEHERSMIVDAMSATSKSEQDAAREEESLKQRVKELEPQREELVEQQASNAERQKARIEERQKLSEELSNVVHTRMLQEEARTQLQRTLEEKLGEQQGLTDRHSAVSSQWSHLKVAYDEKSKLLKDLASKKLNLDQQLREVQHDIQVISKDTQAKEHLMNTQAKELVSLQAVLEKSRSAVADARREQVSTLRTAREKEAATKALDEKLRTLEAEQHKEETGSDAVQQVADLRKEREHVDQEWRVLDMQSATHDKLAEAEEEEQRSLETQVAELKAQMSEFQRQFAVKQASLHQKTHREADVLQQVAQLEDRISELTSEQSALEEAKHARVSEMYLLREQNDTLKDSEEQLKAETATLSRQQRASVTEEKTFNESLSKLQQEFAETERVMEASTDKEKAVLRDLKAVPDQSKEVQLKEQKLQAERADLEVQEGLKASQEKMLQEQLDLALQEKDQLAKMKFEEERPLKQKVLERQALLDNMGGTPAEKAKFRGLYAKVEAFNLQETNAEKFIDTLARMSEDRERQAEESKNTFYDSYDEMEAFASDRLERAREESAELEQ</sequence>